<feature type="compositionally biased region" description="Low complexity" evidence="1">
    <location>
        <begin position="152"/>
        <end position="165"/>
    </location>
</feature>
<gene>
    <name evidence="2" type="ORF">U9M48_030637</name>
</gene>
<evidence type="ECO:0000313" key="3">
    <source>
        <dbReference type="Proteomes" id="UP001341281"/>
    </source>
</evidence>
<keyword evidence="3" id="KW-1185">Reference proteome</keyword>
<evidence type="ECO:0000256" key="1">
    <source>
        <dbReference type="SAM" id="MobiDB-lite"/>
    </source>
</evidence>
<feature type="compositionally biased region" description="Gly residues" evidence="1">
    <location>
        <begin position="235"/>
        <end position="249"/>
    </location>
</feature>
<dbReference type="PANTHER" id="PTHR47482">
    <property type="entry name" value="OS11G0632001 PROTEIN"/>
    <property type="match status" value="1"/>
</dbReference>
<dbReference type="PANTHER" id="PTHR47482:SF5">
    <property type="entry name" value="FAR1 DOMAIN-CONTAINING PROTEIN"/>
    <property type="match status" value="1"/>
</dbReference>
<feature type="region of interest" description="Disordered" evidence="1">
    <location>
        <begin position="101"/>
        <end position="189"/>
    </location>
</feature>
<accession>A0AAQ3U589</accession>
<dbReference type="EMBL" id="CP144751">
    <property type="protein sequence ID" value="WVZ83495.1"/>
    <property type="molecule type" value="Genomic_DNA"/>
</dbReference>
<sequence>MIVGVIESTLVESVERSSTDRVLITSFSCKKRKRGTFGPDSRMAAAAGTAISRALNRSSMYQSEYVFAPKEGDEFSSCEEAKEFYNLYSWEVGFGIHYGSPPSPSSPHHARLSGTTPNSLPRASPPHRRAPPPPPPRRVGDAAPSPSRGAITSSPSRGAATSSPSRPSPRPTDDADQNPRAGELCDPLVRPRLVAPLPEARPSAACRAARAEEAGTTERLLLTALATSVRRGGRRGGGGGGGGGGGAMGRGRERGINREARTATCKTSCRAMICLLRTEDHGWYISRIHTEHNHALSVRCGEKKQWNSHGEVDPLTKEFIRKLRTTNISIGCVCSILGVGVASAAIPLRREVVQSVCAKLAQDDIKDDIGKTISLLQDMRCSDPLMDVRFRLGDGGEVEAMLWCTGKNKNDY</sequence>
<evidence type="ECO:0008006" key="4">
    <source>
        <dbReference type="Google" id="ProtNLM"/>
    </source>
</evidence>
<reference evidence="2 3" key="1">
    <citation type="submission" date="2024-02" db="EMBL/GenBank/DDBJ databases">
        <title>High-quality chromosome-scale genome assembly of Pensacola bahiagrass (Paspalum notatum Flugge var. saurae).</title>
        <authorList>
            <person name="Vega J.M."/>
            <person name="Podio M."/>
            <person name="Orjuela J."/>
            <person name="Siena L.A."/>
            <person name="Pessino S.C."/>
            <person name="Combes M.C."/>
            <person name="Mariac C."/>
            <person name="Albertini E."/>
            <person name="Pupilli F."/>
            <person name="Ortiz J.P.A."/>
            <person name="Leblanc O."/>
        </authorList>
    </citation>
    <scope>NUCLEOTIDE SEQUENCE [LARGE SCALE GENOMIC DNA]</scope>
    <source>
        <strain evidence="2">R1</strain>
        <tissue evidence="2">Leaf</tissue>
    </source>
</reference>
<dbReference type="Proteomes" id="UP001341281">
    <property type="component" value="Chromosome 07"/>
</dbReference>
<feature type="region of interest" description="Disordered" evidence="1">
    <location>
        <begin position="228"/>
        <end position="259"/>
    </location>
</feature>
<organism evidence="2 3">
    <name type="scientific">Paspalum notatum var. saurae</name>
    <dbReference type="NCBI Taxonomy" id="547442"/>
    <lineage>
        <taxon>Eukaryota</taxon>
        <taxon>Viridiplantae</taxon>
        <taxon>Streptophyta</taxon>
        <taxon>Embryophyta</taxon>
        <taxon>Tracheophyta</taxon>
        <taxon>Spermatophyta</taxon>
        <taxon>Magnoliopsida</taxon>
        <taxon>Liliopsida</taxon>
        <taxon>Poales</taxon>
        <taxon>Poaceae</taxon>
        <taxon>PACMAD clade</taxon>
        <taxon>Panicoideae</taxon>
        <taxon>Andropogonodae</taxon>
        <taxon>Paspaleae</taxon>
        <taxon>Paspalinae</taxon>
        <taxon>Paspalum</taxon>
    </lineage>
</organism>
<feature type="compositionally biased region" description="Basic and acidic residues" evidence="1">
    <location>
        <begin position="250"/>
        <end position="259"/>
    </location>
</feature>
<evidence type="ECO:0000313" key="2">
    <source>
        <dbReference type="EMBL" id="WVZ83495.1"/>
    </source>
</evidence>
<name>A0AAQ3U589_PASNO</name>
<dbReference type="AlphaFoldDB" id="A0AAQ3U589"/>
<protein>
    <recommendedName>
        <fullName evidence="4">FAR1 domain-containing protein</fullName>
    </recommendedName>
</protein>
<proteinExistence type="predicted"/>